<keyword evidence="2" id="KW-0349">Heme</keyword>
<dbReference type="SUPFAM" id="SSF48264">
    <property type="entry name" value="Cytochrome P450"/>
    <property type="match status" value="1"/>
</dbReference>
<sequence length="406" mass="44143">MATHRIAVDPRDPDRDATAHALYAAGPVAEVDVAGVRALAVTRHEELRSVVADRTGTFLRGGAQQNWRALREGEVDPDSALARLVGGSVGSLLTHNGAEHTRLRKPMQTRFTRRRVEALRPRVEELAEDLLADMDGAESVDVKDRFAWPLTVGVLVGLLGVDEEDAPVLGDIARRVFELTDPGVYADGQRFLRDLVAKRRADPGDDLVSALATAEEEERLTDDQLIANVFLLVIAGFETTMGTLANGVRALLTHPGQLRRVTGGEVEWPTAVEEVLRRYTSVSLLPAVFATRDTEVAGVPVPENEMVLLAYAAAALDPAAWESPDEFDVGRDSRGHLAFGHGPHLCLGAPLARLELNVALPRLFHRFPDLALDTAREADGSAAPVESWMMTHPRQLWVHPHGTGAQ</sequence>
<dbReference type="InterPro" id="IPR036396">
    <property type="entry name" value="Cyt_P450_sf"/>
</dbReference>
<dbReference type="EMBL" id="BAABIK010000008">
    <property type="protein sequence ID" value="GAA4938162.1"/>
    <property type="molecule type" value="Genomic_DNA"/>
</dbReference>
<accession>A0ABP9GGK8</accession>
<reference evidence="4" key="1">
    <citation type="journal article" date="2019" name="Int. J. Syst. Evol. Microbiol.">
        <title>The Global Catalogue of Microorganisms (GCM) 10K type strain sequencing project: providing services to taxonomists for standard genome sequencing and annotation.</title>
        <authorList>
            <consortium name="The Broad Institute Genomics Platform"/>
            <consortium name="The Broad Institute Genome Sequencing Center for Infectious Disease"/>
            <person name="Wu L."/>
            <person name="Ma J."/>
        </authorList>
    </citation>
    <scope>NUCLEOTIDE SEQUENCE [LARGE SCALE GENOMIC DNA]</scope>
    <source>
        <strain evidence="4">JCM 18123</strain>
    </source>
</reference>
<gene>
    <name evidence="3" type="ORF">GCM10023224_19220</name>
</gene>
<dbReference type="Pfam" id="PF00067">
    <property type="entry name" value="p450"/>
    <property type="match status" value="2"/>
</dbReference>
<name>A0ABP9GGK8_9ACTN</name>
<dbReference type="PANTHER" id="PTHR46696:SF1">
    <property type="entry name" value="CYTOCHROME P450 YJIB-RELATED"/>
    <property type="match status" value="1"/>
</dbReference>
<dbReference type="InterPro" id="IPR017972">
    <property type="entry name" value="Cyt_P450_CS"/>
</dbReference>
<dbReference type="Proteomes" id="UP001499993">
    <property type="component" value="Unassembled WGS sequence"/>
</dbReference>
<dbReference type="PRINTS" id="PR00359">
    <property type="entry name" value="BP450"/>
</dbReference>
<evidence type="ECO:0000256" key="1">
    <source>
        <dbReference type="ARBA" id="ARBA00010617"/>
    </source>
</evidence>
<dbReference type="PANTHER" id="PTHR46696">
    <property type="entry name" value="P450, PUTATIVE (EUROFUNG)-RELATED"/>
    <property type="match status" value="1"/>
</dbReference>
<comment type="caution">
    <text evidence="3">The sequence shown here is derived from an EMBL/GenBank/DDBJ whole genome shotgun (WGS) entry which is preliminary data.</text>
</comment>
<dbReference type="PROSITE" id="PS00086">
    <property type="entry name" value="CYTOCHROME_P450"/>
    <property type="match status" value="1"/>
</dbReference>
<dbReference type="Gene3D" id="1.10.630.10">
    <property type="entry name" value="Cytochrome P450"/>
    <property type="match status" value="1"/>
</dbReference>
<keyword evidence="2" id="KW-0479">Metal-binding</keyword>
<comment type="similarity">
    <text evidence="1 2">Belongs to the cytochrome P450 family.</text>
</comment>
<dbReference type="PRINTS" id="PR00385">
    <property type="entry name" value="P450"/>
</dbReference>
<dbReference type="InterPro" id="IPR001128">
    <property type="entry name" value="Cyt_P450"/>
</dbReference>
<evidence type="ECO:0000256" key="2">
    <source>
        <dbReference type="RuleBase" id="RU000461"/>
    </source>
</evidence>
<organism evidence="3 4">
    <name type="scientific">Streptomonospora halophila</name>
    <dbReference type="NCBI Taxonomy" id="427369"/>
    <lineage>
        <taxon>Bacteria</taxon>
        <taxon>Bacillati</taxon>
        <taxon>Actinomycetota</taxon>
        <taxon>Actinomycetes</taxon>
        <taxon>Streptosporangiales</taxon>
        <taxon>Nocardiopsidaceae</taxon>
        <taxon>Streptomonospora</taxon>
    </lineage>
</organism>
<evidence type="ECO:0000313" key="4">
    <source>
        <dbReference type="Proteomes" id="UP001499993"/>
    </source>
</evidence>
<proteinExistence type="inferred from homology"/>
<protein>
    <submittedName>
        <fullName evidence="3">Cytochrome P450</fullName>
    </submittedName>
</protein>
<keyword evidence="4" id="KW-1185">Reference proteome</keyword>
<keyword evidence="2" id="KW-0560">Oxidoreductase</keyword>
<evidence type="ECO:0000313" key="3">
    <source>
        <dbReference type="EMBL" id="GAA4938162.1"/>
    </source>
</evidence>
<keyword evidence="2" id="KW-0408">Iron</keyword>
<keyword evidence="2" id="KW-0503">Monooxygenase</keyword>
<dbReference type="InterPro" id="IPR002397">
    <property type="entry name" value="Cyt_P450_B"/>
</dbReference>